<dbReference type="InterPro" id="IPR010260">
    <property type="entry name" value="AlpA"/>
</dbReference>
<name>A0A936Z008_9BURK</name>
<dbReference type="EMBL" id="JAEQNE010000003">
    <property type="protein sequence ID" value="MBL0392394.1"/>
    <property type="molecule type" value="Genomic_DNA"/>
</dbReference>
<accession>A0A936Z008</accession>
<organism evidence="2 3">
    <name type="scientific">Ramlibacter monticola</name>
    <dbReference type="NCBI Taxonomy" id="1926872"/>
    <lineage>
        <taxon>Bacteria</taxon>
        <taxon>Pseudomonadati</taxon>
        <taxon>Pseudomonadota</taxon>
        <taxon>Betaproteobacteria</taxon>
        <taxon>Burkholderiales</taxon>
        <taxon>Comamonadaceae</taxon>
        <taxon>Ramlibacter</taxon>
    </lineage>
</organism>
<reference evidence="2 3" key="1">
    <citation type="journal article" date="2017" name="Int. J. Syst. Evol. Microbiol.">
        <title>Ramlibacter monticola sp. nov., isolated from forest soil.</title>
        <authorList>
            <person name="Chaudhary D.K."/>
            <person name="Kim J."/>
        </authorList>
    </citation>
    <scope>NUCLEOTIDE SEQUENCE [LARGE SCALE GENOMIC DNA]</scope>
    <source>
        <strain evidence="2 3">KACC 19175</strain>
    </source>
</reference>
<protein>
    <submittedName>
        <fullName evidence="2">AlpA family phage regulatory protein</fullName>
    </submittedName>
</protein>
<sequence>MGSTENTSIAPPPVSLMLEKSRRLLRIETVEARTGLKAGAIYQEVNAGRFPPPRQLSPLGKATAWDERDLDAWIDSRPVAEGFLPWTPLNAKPPAASPTPAEKPRVRSRNGKLIGRPRRADRATA</sequence>
<dbReference type="AlphaFoldDB" id="A0A936Z008"/>
<proteinExistence type="predicted"/>
<dbReference type="RefSeq" id="WP_201675023.1">
    <property type="nucleotide sequence ID" value="NZ_JAEQNE010000003.1"/>
</dbReference>
<feature type="region of interest" description="Disordered" evidence="1">
    <location>
        <begin position="85"/>
        <end position="125"/>
    </location>
</feature>
<dbReference type="Gene3D" id="1.10.238.160">
    <property type="match status" value="1"/>
</dbReference>
<dbReference type="Proteomes" id="UP000599109">
    <property type="component" value="Unassembled WGS sequence"/>
</dbReference>
<evidence type="ECO:0000256" key="1">
    <source>
        <dbReference type="SAM" id="MobiDB-lite"/>
    </source>
</evidence>
<evidence type="ECO:0000313" key="3">
    <source>
        <dbReference type="Proteomes" id="UP000599109"/>
    </source>
</evidence>
<comment type="caution">
    <text evidence="2">The sequence shown here is derived from an EMBL/GenBank/DDBJ whole genome shotgun (WGS) entry which is preliminary data.</text>
</comment>
<feature type="compositionally biased region" description="Basic residues" evidence="1">
    <location>
        <begin position="106"/>
        <end position="117"/>
    </location>
</feature>
<keyword evidence="3" id="KW-1185">Reference proteome</keyword>
<dbReference type="Pfam" id="PF05930">
    <property type="entry name" value="Phage_AlpA"/>
    <property type="match status" value="1"/>
</dbReference>
<gene>
    <name evidence="2" type="ORF">JJ685_14740</name>
</gene>
<evidence type="ECO:0000313" key="2">
    <source>
        <dbReference type="EMBL" id="MBL0392394.1"/>
    </source>
</evidence>